<evidence type="ECO:0000313" key="3">
    <source>
        <dbReference type="Proteomes" id="UP001497512"/>
    </source>
</evidence>
<evidence type="ECO:0000256" key="1">
    <source>
        <dbReference type="SAM" id="MobiDB-lite"/>
    </source>
</evidence>
<proteinExistence type="predicted"/>
<evidence type="ECO:0000313" key="2">
    <source>
        <dbReference type="EMBL" id="CAK9208472.1"/>
    </source>
</evidence>
<sequence length="215" mass="23958">MSDPPARSCRDMRQVQMQAKGSRMSLAAAAASQHLQETVDPMISERKPQTAAAIPQHMHEPVDPMVRERKPRSRAAATSQHMQEAPVDLMIRERTMYFKGQSPLVAECPVVKKVATKAADAPHISGIKPIDLISEGAASWDKSKALPFESYAASSFIVLDLWYKKNPIVASQKYNIKQKLKAPMDQVIFVLLQSTTCSPSHLISLETFCCQQRLR</sequence>
<organism evidence="2 3">
    <name type="scientific">Sphagnum troendelagicum</name>
    <dbReference type="NCBI Taxonomy" id="128251"/>
    <lineage>
        <taxon>Eukaryota</taxon>
        <taxon>Viridiplantae</taxon>
        <taxon>Streptophyta</taxon>
        <taxon>Embryophyta</taxon>
        <taxon>Bryophyta</taxon>
        <taxon>Sphagnophytina</taxon>
        <taxon>Sphagnopsida</taxon>
        <taxon>Sphagnales</taxon>
        <taxon>Sphagnaceae</taxon>
        <taxon>Sphagnum</taxon>
    </lineage>
</organism>
<name>A0ABP0TYF0_9BRYO</name>
<dbReference type="EMBL" id="OZ019909">
    <property type="protein sequence ID" value="CAK9208472.1"/>
    <property type="molecule type" value="Genomic_DNA"/>
</dbReference>
<reference evidence="2" key="1">
    <citation type="submission" date="2024-02" db="EMBL/GenBank/DDBJ databases">
        <authorList>
            <consortium name="ELIXIR-Norway"/>
            <consortium name="Elixir Norway"/>
        </authorList>
    </citation>
    <scope>NUCLEOTIDE SEQUENCE</scope>
</reference>
<dbReference type="Proteomes" id="UP001497512">
    <property type="component" value="Chromosome 17"/>
</dbReference>
<keyword evidence="3" id="KW-1185">Reference proteome</keyword>
<gene>
    <name evidence="2" type="ORF">CSSPTR1EN2_LOCUS9200</name>
</gene>
<feature type="region of interest" description="Disordered" evidence="1">
    <location>
        <begin position="1"/>
        <end position="26"/>
    </location>
</feature>
<accession>A0ABP0TYF0</accession>
<protein>
    <submittedName>
        <fullName evidence="2">Uncharacterized protein</fullName>
    </submittedName>
</protein>